<evidence type="ECO:0000259" key="2">
    <source>
        <dbReference type="Pfam" id="PF03819"/>
    </source>
</evidence>
<accession>A0ABP8E623</accession>
<dbReference type="EMBL" id="BAABAU010000005">
    <property type="protein sequence ID" value="GAA4267697.1"/>
    <property type="molecule type" value="Genomic_DNA"/>
</dbReference>
<evidence type="ECO:0000313" key="4">
    <source>
        <dbReference type="Proteomes" id="UP001501594"/>
    </source>
</evidence>
<evidence type="ECO:0000313" key="3">
    <source>
        <dbReference type="EMBL" id="GAA4267697.1"/>
    </source>
</evidence>
<dbReference type="InterPro" id="IPR048015">
    <property type="entry name" value="NTP-PPase_MazG-like_N"/>
</dbReference>
<sequence length="304" mass="33038">MVVFDREETGPGGQVGEDEAEDSGAEEETGRGAFGSEEAHGVQSRVEKESVDQTSRLTENDPIVRGVTADDGSPVPETEQDQALRDLVSTVDALLDPPGCEWNRAQTHRSLVTYLIEETYELVEAIEDGDVTDLREELGDVLYQVVLHAGIASRSGEGFDLGDVVAEVDEKIRRRHPHVFGADSANGVDDIVRLWSAAKAREKTSRESAYDGVPLGLPALARAQKIGSRAEATGAVSEPAGSCAPVTAPEPDSEEAWGRWLLERVDEASSRGWDAERALRGALRERESALREAERRRRGTPQPE</sequence>
<dbReference type="Proteomes" id="UP001501594">
    <property type="component" value="Unassembled WGS sequence"/>
</dbReference>
<feature type="compositionally biased region" description="Basic and acidic residues" evidence="1">
    <location>
        <begin position="37"/>
        <end position="51"/>
    </location>
</feature>
<dbReference type="PANTHER" id="PTHR30522:SF0">
    <property type="entry name" value="NUCLEOSIDE TRIPHOSPHATE PYROPHOSPHOHYDROLASE"/>
    <property type="match status" value="1"/>
</dbReference>
<keyword evidence="4" id="KW-1185">Reference proteome</keyword>
<organism evidence="3 4">
    <name type="scientific">Frondihabitans peucedani</name>
    <dbReference type="NCBI Taxonomy" id="598626"/>
    <lineage>
        <taxon>Bacteria</taxon>
        <taxon>Bacillati</taxon>
        <taxon>Actinomycetota</taxon>
        <taxon>Actinomycetes</taxon>
        <taxon>Micrococcales</taxon>
        <taxon>Microbacteriaceae</taxon>
        <taxon>Frondihabitans</taxon>
    </lineage>
</organism>
<feature type="region of interest" description="Disordered" evidence="1">
    <location>
        <begin position="1"/>
        <end position="78"/>
    </location>
</feature>
<feature type="region of interest" description="Disordered" evidence="1">
    <location>
        <begin position="232"/>
        <end position="254"/>
    </location>
</feature>
<dbReference type="CDD" id="cd11528">
    <property type="entry name" value="NTP-PPase_MazG_Nterm"/>
    <property type="match status" value="1"/>
</dbReference>
<dbReference type="Gene3D" id="1.10.287.1080">
    <property type="entry name" value="MazG-like"/>
    <property type="match status" value="2"/>
</dbReference>
<dbReference type="Pfam" id="PF03819">
    <property type="entry name" value="MazG"/>
    <property type="match status" value="1"/>
</dbReference>
<feature type="compositionally biased region" description="Acidic residues" evidence="1">
    <location>
        <begin position="16"/>
        <end position="27"/>
    </location>
</feature>
<protein>
    <recommendedName>
        <fullName evidence="2">NTP pyrophosphohydrolase MazG-like domain-containing protein</fullName>
    </recommendedName>
</protein>
<comment type="caution">
    <text evidence="3">The sequence shown here is derived from an EMBL/GenBank/DDBJ whole genome shotgun (WGS) entry which is preliminary data.</text>
</comment>
<proteinExistence type="predicted"/>
<dbReference type="InterPro" id="IPR011551">
    <property type="entry name" value="NTP_PyrPHydrolase_MazG"/>
</dbReference>
<dbReference type="SUPFAM" id="SSF101386">
    <property type="entry name" value="all-alpha NTP pyrophosphatases"/>
    <property type="match status" value="1"/>
</dbReference>
<dbReference type="PANTHER" id="PTHR30522">
    <property type="entry name" value="NUCLEOSIDE TRIPHOSPHATE PYROPHOSPHOHYDROLASE"/>
    <property type="match status" value="1"/>
</dbReference>
<gene>
    <name evidence="3" type="ORF">GCM10022256_33090</name>
</gene>
<dbReference type="InterPro" id="IPR004518">
    <property type="entry name" value="MazG-like_dom"/>
</dbReference>
<evidence type="ECO:0000256" key="1">
    <source>
        <dbReference type="SAM" id="MobiDB-lite"/>
    </source>
</evidence>
<feature type="domain" description="NTP pyrophosphohydrolase MazG-like" evidence="2">
    <location>
        <begin position="106"/>
        <end position="180"/>
    </location>
</feature>
<reference evidence="4" key="1">
    <citation type="journal article" date="2019" name="Int. J. Syst. Evol. Microbiol.">
        <title>The Global Catalogue of Microorganisms (GCM) 10K type strain sequencing project: providing services to taxonomists for standard genome sequencing and annotation.</title>
        <authorList>
            <consortium name="The Broad Institute Genomics Platform"/>
            <consortium name="The Broad Institute Genome Sequencing Center for Infectious Disease"/>
            <person name="Wu L."/>
            <person name="Ma J."/>
        </authorList>
    </citation>
    <scope>NUCLEOTIDE SEQUENCE [LARGE SCALE GENOMIC DNA]</scope>
    <source>
        <strain evidence="4">JCM 17442</strain>
    </source>
</reference>
<name>A0ABP8E623_9MICO</name>